<protein>
    <submittedName>
        <fullName evidence="3">Uncharacterized protein</fullName>
    </submittedName>
</protein>
<dbReference type="RefSeq" id="WP_230221226.1">
    <property type="nucleotide sequence ID" value="NZ_JAJKFT010000010.1"/>
</dbReference>
<organism evidence="3 4">
    <name type="scientific">Blastopirellula sediminis</name>
    <dbReference type="NCBI Taxonomy" id="2894196"/>
    <lineage>
        <taxon>Bacteria</taxon>
        <taxon>Pseudomonadati</taxon>
        <taxon>Planctomycetota</taxon>
        <taxon>Planctomycetia</taxon>
        <taxon>Pirellulales</taxon>
        <taxon>Pirellulaceae</taxon>
        <taxon>Blastopirellula</taxon>
    </lineage>
</organism>
<feature type="region of interest" description="Disordered" evidence="1">
    <location>
        <begin position="1"/>
        <end position="29"/>
    </location>
</feature>
<evidence type="ECO:0000256" key="2">
    <source>
        <dbReference type="SAM" id="Phobius"/>
    </source>
</evidence>
<evidence type="ECO:0000313" key="4">
    <source>
        <dbReference type="Proteomes" id="UP001139103"/>
    </source>
</evidence>
<reference evidence="3" key="1">
    <citation type="submission" date="2021-11" db="EMBL/GenBank/DDBJ databases">
        <title>Genome sequence.</title>
        <authorList>
            <person name="Sun Q."/>
        </authorList>
    </citation>
    <scope>NUCLEOTIDE SEQUENCE</scope>
    <source>
        <strain evidence="3">JC732</strain>
    </source>
</reference>
<name>A0A9X1SHK8_9BACT</name>
<evidence type="ECO:0000313" key="3">
    <source>
        <dbReference type="EMBL" id="MCC9630252.1"/>
    </source>
</evidence>
<keyword evidence="2" id="KW-1133">Transmembrane helix</keyword>
<dbReference type="Proteomes" id="UP001139103">
    <property type="component" value="Unassembled WGS sequence"/>
</dbReference>
<feature type="transmembrane region" description="Helical" evidence="2">
    <location>
        <begin position="80"/>
        <end position="104"/>
    </location>
</feature>
<feature type="compositionally biased region" description="Polar residues" evidence="1">
    <location>
        <begin position="1"/>
        <end position="10"/>
    </location>
</feature>
<comment type="caution">
    <text evidence="3">The sequence shown here is derived from an EMBL/GenBank/DDBJ whole genome shotgun (WGS) entry which is preliminary data.</text>
</comment>
<accession>A0A9X1SHK8</accession>
<dbReference type="EMBL" id="JAJKFT010000010">
    <property type="protein sequence ID" value="MCC9630252.1"/>
    <property type="molecule type" value="Genomic_DNA"/>
</dbReference>
<evidence type="ECO:0000256" key="1">
    <source>
        <dbReference type="SAM" id="MobiDB-lite"/>
    </source>
</evidence>
<dbReference type="AlphaFoldDB" id="A0A9X1SHK8"/>
<proteinExistence type="predicted"/>
<gene>
    <name evidence="3" type="ORF">LOC68_17800</name>
</gene>
<keyword evidence="2" id="KW-0812">Transmembrane</keyword>
<keyword evidence="4" id="KW-1185">Reference proteome</keyword>
<keyword evidence="2" id="KW-0472">Membrane</keyword>
<sequence length="178" mass="20362">METDAQQNPFASPHAPQKTRHDLPTRIEGPSPIDVRGYCYACGAAGEEDFQQQFYWGRLVVDYSLCRNCLWRRPWQRASILVNGSLSILGIFVAVYVASLLSIIRLDAVRSSQFLVNGIILFGIIVFVPTSVVVVMNIVFRMFAVFRWYPTDVGKGIYRLTRISRQFRANYFAVEKEE</sequence>
<feature type="transmembrane region" description="Helical" evidence="2">
    <location>
        <begin position="116"/>
        <end position="140"/>
    </location>
</feature>